<reference evidence="1" key="2">
    <citation type="submission" date="2018-07" db="EMBL/GenBank/DDBJ databases">
        <authorList>
            <person name="Ashton P.M."/>
            <person name="Dallman T."/>
            <person name="Nair S."/>
            <person name="De Pinna E."/>
            <person name="Peters T."/>
            <person name="Grant K."/>
        </authorList>
    </citation>
    <scope>NUCLEOTIDE SEQUENCE</scope>
    <source>
        <strain evidence="1">341394</strain>
    </source>
</reference>
<evidence type="ECO:0000313" key="1">
    <source>
        <dbReference type="EMBL" id="EDI0557638.1"/>
    </source>
</evidence>
<dbReference type="GO" id="GO:0006351">
    <property type="term" value="P:DNA-templated transcription"/>
    <property type="evidence" value="ECO:0007669"/>
    <property type="project" value="InterPro"/>
</dbReference>
<accession>A0A602WDY8</accession>
<evidence type="ECO:0000313" key="3">
    <source>
        <dbReference type="EMBL" id="HAC7986888.1"/>
    </source>
</evidence>
<dbReference type="EMBL" id="AAMJRN010000020">
    <property type="protein sequence ID" value="EDI0557638.1"/>
    <property type="molecule type" value="Genomic_DNA"/>
</dbReference>
<dbReference type="EMBL" id="DAAMST010000121">
    <property type="protein sequence ID" value="HAC8070238.1"/>
    <property type="molecule type" value="Genomic_DNA"/>
</dbReference>
<evidence type="ECO:0000313" key="6">
    <source>
        <dbReference type="EMBL" id="HAC8180187.1"/>
    </source>
</evidence>
<evidence type="ECO:0000313" key="2">
    <source>
        <dbReference type="EMBL" id="HAC7950412.1"/>
    </source>
</evidence>
<feature type="non-terminal residue" evidence="2">
    <location>
        <position position="54"/>
    </location>
</feature>
<dbReference type="EMBL" id="DAAMSV010000066">
    <property type="protein sequence ID" value="HAC7986888.1"/>
    <property type="molecule type" value="Genomic_DNA"/>
</dbReference>
<evidence type="ECO:0000313" key="4">
    <source>
        <dbReference type="EMBL" id="HAC8070238.1"/>
    </source>
</evidence>
<dbReference type="AlphaFoldDB" id="A0A602WDY8"/>
<dbReference type="Gene3D" id="1.10.10.10">
    <property type="entry name" value="Winged helix-like DNA-binding domain superfamily/Winged helix DNA-binding domain"/>
    <property type="match status" value="1"/>
</dbReference>
<comment type="caution">
    <text evidence="2">The sequence shown here is derived from an EMBL/GenBank/DDBJ whole genome shotgun (WGS) entry which is preliminary data.</text>
</comment>
<organism evidence="2">
    <name type="scientific">Salmonella enteritidis</name>
    <dbReference type="NCBI Taxonomy" id="149539"/>
    <lineage>
        <taxon>Bacteria</taxon>
        <taxon>Pseudomonadati</taxon>
        <taxon>Pseudomonadota</taxon>
        <taxon>Gammaproteobacteria</taxon>
        <taxon>Enterobacterales</taxon>
        <taxon>Enterobacteriaceae</taxon>
        <taxon>Salmonella</taxon>
    </lineage>
</organism>
<dbReference type="InterPro" id="IPR036388">
    <property type="entry name" value="WH-like_DNA-bd_sf"/>
</dbReference>
<reference evidence="2" key="1">
    <citation type="journal article" date="2018" name="Genome Biol.">
        <title>SKESA: strategic k-mer extension for scrupulous assemblies.</title>
        <authorList>
            <person name="Souvorov A."/>
            <person name="Agarwala R."/>
            <person name="Lipman D.J."/>
        </authorList>
    </citation>
    <scope>NUCLEOTIDE SEQUENCE</scope>
    <source>
        <strain evidence="6">SAL-16-0541</strain>
        <strain evidence="5">SAL-17-0144</strain>
        <strain evidence="3">SAL-17-0152</strain>
        <strain evidence="4">SAL-17-0159</strain>
        <strain evidence="2">SAL-17-0166</strain>
    </source>
</reference>
<evidence type="ECO:0000313" key="5">
    <source>
        <dbReference type="EMBL" id="HAC8143800.1"/>
    </source>
</evidence>
<reference evidence="2" key="3">
    <citation type="submission" date="2018-09" db="EMBL/GenBank/DDBJ databases">
        <authorList>
            <consortium name="NCBI Pathogen Detection Project"/>
        </authorList>
    </citation>
    <scope>NUCLEOTIDE SEQUENCE</scope>
    <source>
        <strain evidence="6">SAL-16-0541</strain>
        <strain evidence="5">SAL-17-0144</strain>
        <strain evidence="3">SAL-17-0152</strain>
        <strain evidence="4">SAL-17-0159</strain>
        <strain evidence="2">SAL-17-0166</strain>
    </source>
</reference>
<dbReference type="EMBL" id="DAAMTE010000162">
    <property type="protein sequence ID" value="HAC8180187.1"/>
    <property type="molecule type" value="Genomic_DNA"/>
</dbReference>
<dbReference type="InterPro" id="IPR020357">
    <property type="entry name" value="Tscrpt_reg_CaiF/GrlA"/>
</dbReference>
<dbReference type="Pfam" id="PF07180">
    <property type="entry name" value="CaiF_GrlA"/>
    <property type="match status" value="1"/>
</dbReference>
<gene>
    <name evidence="1" type="ORF">CC805_19300</name>
    <name evidence="2" type="ORF">G0G37_23535</name>
    <name evidence="4" type="ORF">G0G38_23395</name>
    <name evidence="3" type="ORF">G0G39_20930</name>
    <name evidence="6" type="ORF">G0G41_22590</name>
    <name evidence="5" type="ORF">G0G49_23320</name>
</gene>
<dbReference type="EMBL" id="DAAMSQ010000130">
    <property type="protein sequence ID" value="HAC7950412.1"/>
    <property type="molecule type" value="Genomic_DNA"/>
</dbReference>
<dbReference type="EMBL" id="DAAMTG010000120">
    <property type="protein sequence ID" value="HAC8143800.1"/>
    <property type="molecule type" value="Genomic_DNA"/>
</dbReference>
<sequence length="54" mass="6229">MCPDNTHAKKQYLTPGNDIHYPGQTNHDACFIPESVRQYADEPLYIIVAHWCLL</sequence>
<name>A0A602WDY8_SALEN</name>
<proteinExistence type="predicted"/>
<protein>
    <submittedName>
        <fullName evidence="2">CaiF/GrlA family transcriptional regulator</fullName>
    </submittedName>
</protein>